<sequence length="99" mass="11244">MFPLSALRLARRRTFATCAARKAPQQPPKPEPSRHALFYADLTALAPVFLLACTTYLGLKLIRERCLLDKQEYEAKENLASLERELDDLLQQRRGSSPS</sequence>
<keyword evidence="3" id="KW-1185">Reference proteome</keyword>
<gene>
    <name evidence="2" type="ORF">EXIGLDRAFT_715929</name>
</gene>
<dbReference type="InParanoid" id="A0A165QPB9"/>
<evidence type="ECO:0000313" key="2">
    <source>
        <dbReference type="EMBL" id="KZW03882.1"/>
    </source>
</evidence>
<accession>A0A165QPB9</accession>
<dbReference type="Proteomes" id="UP000077266">
    <property type="component" value="Unassembled WGS sequence"/>
</dbReference>
<dbReference type="OrthoDB" id="10453387at2759"/>
<feature type="non-terminal residue" evidence="2">
    <location>
        <position position="1"/>
    </location>
</feature>
<reference evidence="2 3" key="1">
    <citation type="journal article" date="2016" name="Mol. Biol. Evol.">
        <title>Comparative Genomics of Early-Diverging Mushroom-Forming Fungi Provides Insights into the Origins of Lignocellulose Decay Capabilities.</title>
        <authorList>
            <person name="Nagy L.G."/>
            <person name="Riley R."/>
            <person name="Tritt A."/>
            <person name="Adam C."/>
            <person name="Daum C."/>
            <person name="Floudas D."/>
            <person name="Sun H."/>
            <person name="Yadav J.S."/>
            <person name="Pangilinan J."/>
            <person name="Larsson K.H."/>
            <person name="Matsuura K."/>
            <person name="Barry K."/>
            <person name="Labutti K."/>
            <person name="Kuo R."/>
            <person name="Ohm R.A."/>
            <person name="Bhattacharya S.S."/>
            <person name="Shirouzu T."/>
            <person name="Yoshinaga Y."/>
            <person name="Martin F.M."/>
            <person name="Grigoriev I.V."/>
            <person name="Hibbett D.S."/>
        </authorList>
    </citation>
    <scope>NUCLEOTIDE SEQUENCE [LARGE SCALE GENOMIC DNA]</scope>
    <source>
        <strain evidence="2 3">HHB12029</strain>
    </source>
</reference>
<protein>
    <submittedName>
        <fullName evidence="2">Uncharacterized protein</fullName>
    </submittedName>
</protein>
<keyword evidence="1" id="KW-0472">Membrane</keyword>
<dbReference type="AlphaFoldDB" id="A0A165QPB9"/>
<feature type="transmembrane region" description="Helical" evidence="1">
    <location>
        <begin position="36"/>
        <end position="59"/>
    </location>
</feature>
<keyword evidence="1" id="KW-1133">Transmembrane helix</keyword>
<proteinExistence type="predicted"/>
<organism evidence="2 3">
    <name type="scientific">Exidia glandulosa HHB12029</name>
    <dbReference type="NCBI Taxonomy" id="1314781"/>
    <lineage>
        <taxon>Eukaryota</taxon>
        <taxon>Fungi</taxon>
        <taxon>Dikarya</taxon>
        <taxon>Basidiomycota</taxon>
        <taxon>Agaricomycotina</taxon>
        <taxon>Agaricomycetes</taxon>
        <taxon>Auriculariales</taxon>
        <taxon>Exidiaceae</taxon>
        <taxon>Exidia</taxon>
    </lineage>
</organism>
<evidence type="ECO:0000313" key="3">
    <source>
        <dbReference type="Proteomes" id="UP000077266"/>
    </source>
</evidence>
<keyword evidence="1" id="KW-0812">Transmembrane</keyword>
<name>A0A165QPB9_EXIGL</name>
<dbReference type="EMBL" id="KV425882">
    <property type="protein sequence ID" value="KZW03882.1"/>
    <property type="molecule type" value="Genomic_DNA"/>
</dbReference>
<evidence type="ECO:0000256" key="1">
    <source>
        <dbReference type="SAM" id="Phobius"/>
    </source>
</evidence>